<reference evidence="6 7" key="1">
    <citation type="journal article" date="2017" name="Nature">
        <title>The Apostasia genome and the evolution of orchids.</title>
        <authorList>
            <person name="Zhang G.Q."/>
            <person name="Liu K.W."/>
            <person name="Li Z."/>
            <person name="Lohaus R."/>
            <person name="Hsiao Y.Y."/>
            <person name="Niu S.C."/>
            <person name="Wang J.Y."/>
            <person name="Lin Y.C."/>
            <person name="Xu Q."/>
            <person name="Chen L.J."/>
            <person name="Yoshida K."/>
            <person name="Fujiwara S."/>
            <person name="Wang Z.W."/>
            <person name="Zhang Y.Q."/>
            <person name="Mitsuda N."/>
            <person name="Wang M."/>
            <person name="Liu G.H."/>
            <person name="Pecoraro L."/>
            <person name="Huang H.X."/>
            <person name="Xiao X.J."/>
            <person name="Lin M."/>
            <person name="Wu X.Y."/>
            <person name="Wu W.L."/>
            <person name="Chen Y.Y."/>
            <person name="Chang S.B."/>
            <person name="Sakamoto S."/>
            <person name="Ohme-Takagi M."/>
            <person name="Yagi M."/>
            <person name="Zeng S.J."/>
            <person name="Shen C.Y."/>
            <person name="Yeh C.M."/>
            <person name="Luo Y.B."/>
            <person name="Tsai W.C."/>
            <person name="Van de Peer Y."/>
            <person name="Liu Z.J."/>
        </authorList>
    </citation>
    <scope>NUCLEOTIDE SEQUENCE [LARGE SCALE GENOMIC DNA]</scope>
    <source>
        <strain evidence="7">cv. Shenzhen</strain>
        <tissue evidence="6">Stem</tissue>
    </source>
</reference>
<feature type="compositionally biased region" description="Basic and acidic residues" evidence="4">
    <location>
        <begin position="399"/>
        <end position="412"/>
    </location>
</feature>
<feature type="region of interest" description="Disordered" evidence="4">
    <location>
        <begin position="576"/>
        <end position="707"/>
    </location>
</feature>
<feature type="region of interest" description="Disordered" evidence="4">
    <location>
        <begin position="534"/>
        <end position="555"/>
    </location>
</feature>
<proteinExistence type="inferred from homology"/>
<dbReference type="PROSITE" id="PS50096">
    <property type="entry name" value="IQ"/>
    <property type="match status" value="2"/>
</dbReference>
<organism evidence="6 7">
    <name type="scientific">Apostasia shenzhenica</name>
    <dbReference type="NCBI Taxonomy" id="1088818"/>
    <lineage>
        <taxon>Eukaryota</taxon>
        <taxon>Viridiplantae</taxon>
        <taxon>Streptophyta</taxon>
        <taxon>Embryophyta</taxon>
        <taxon>Tracheophyta</taxon>
        <taxon>Spermatophyta</taxon>
        <taxon>Magnoliopsida</taxon>
        <taxon>Liliopsida</taxon>
        <taxon>Asparagales</taxon>
        <taxon>Orchidaceae</taxon>
        <taxon>Apostasioideae</taxon>
        <taxon>Apostasia</taxon>
    </lineage>
</organism>
<dbReference type="InterPro" id="IPR025064">
    <property type="entry name" value="DUF4005"/>
</dbReference>
<dbReference type="PANTHER" id="PTHR32295:SF154">
    <property type="entry name" value="PROTEIN IQ-DOMAIN 32"/>
    <property type="match status" value="1"/>
</dbReference>
<dbReference type="SMART" id="SM00015">
    <property type="entry name" value="IQ"/>
    <property type="match status" value="3"/>
</dbReference>
<gene>
    <name evidence="6" type="primary">IQD32</name>
    <name evidence="6" type="ORF">AXF42_Ash012526</name>
</gene>
<dbReference type="OrthoDB" id="1747078at2759"/>
<evidence type="ECO:0000259" key="5">
    <source>
        <dbReference type="Pfam" id="PF13178"/>
    </source>
</evidence>
<dbReference type="STRING" id="1088818.A0A2I0AR08"/>
<feature type="domain" description="DUF4005" evidence="5">
    <location>
        <begin position="620"/>
        <end position="675"/>
    </location>
</feature>
<evidence type="ECO:0000313" key="7">
    <source>
        <dbReference type="Proteomes" id="UP000236161"/>
    </source>
</evidence>
<name>A0A2I0AR08_9ASPA</name>
<dbReference type="Pfam" id="PF00612">
    <property type="entry name" value="IQ"/>
    <property type="match status" value="2"/>
</dbReference>
<feature type="region of interest" description="Disordered" evidence="4">
    <location>
        <begin position="389"/>
        <end position="412"/>
    </location>
</feature>
<feature type="compositionally biased region" description="Polar residues" evidence="4">
    <location>
        <begin position="601"/>
        <end position="610"/>
    </location>
</feature>
<dbReference type="Proteomes" id="UP000236161">
    <property type="component" value="Unassembled WGS sequence"/>
</dbReference>
<comment type="subunit">
    <text evidence="3">Binds to multiple calmodulin (CaM) in the presence of Ca(2+) and CaM-like proteins.</text>
</comment>
<feature type="compositionally biased region" description="Polar residues" evidence="4">
    <location>
        <begin position="389"/>
        <end position="398"/>
    </location>
</feature>
<feature type="compositionally biased region" description="Polar residues" evidence="4">
    <location>
        <begin position="643"/>
        <end position="652"/>
    </location>
</feature>
<accession>A0A2I0AR08</accession>
<dbReference type="GO" id="GO:0005516">
    <property type="term" value="F:calmodulin binding"/>
    <property type="evidence" value="ECO:0007669"/>
    <property type="project" value="UniProtKB-KW"/>
</dbReference>
<protein>
    <submittedName>
        <fullName evidence="6">Protein IQ-domain 32</fullName>
    </submittedName>
</protein>
<keyword evidence="7" id="KW-1185">Reference proteome</keyword>
<dbReference type="InterPro" id="IPR000048">
    <property type="entry name" value="IQ_motif_EF-hand-BS"/>
</dbReference>
<evidence type="ECO:0000256" key="1">
    <source>
        <dbReference type="ARBA" id="ARBA00022860"/>
    </source>
</evidence>
<dbReference type="PANTHER" id="PTHR32295">
    <property type="entry name" value="IQ-DOMAIN 5-RELATED"/>
    <property type="match status" value="1"/>
</dbReference>
<feature type="compositionally biased region" description="Basic and acidic residues" evidence="4">
    <location>
        <begin position="27"/>
        <end position="36"/>
    </location>
</feature>
<comment type="similarity">
    <text evidence="2">Belongs to the IQD family.</text>
</comment>
<feature type="compositionally biased region" description="Polar residues" evidence="4">
    <location>
        <begin position="576"/>
        <end position="588"/>
    </location>
</feature>
<feature type="region of interest" description="Disordered" evidence="4">
    <location>
        <begin position="11"/>
        <end position="36"/>
    </location>
</feature>
<dbReference type="AlphaFoldDB" id="A0A2I0AR08"/>
<dbReference type="Pfam" id="PF13178">
    <property type="entry name" value="DUF4005"/>
    <property type="match status" value="1"/>
</dbReference>
<sequence length="707" mass="78360">MGRSPSFCFKACAGEPPDNDDVSPPPRESKASPDKRRWSFRWSFRRRSDRHHVPNNAAIPDPLSNINETFESEIVSSTPEKASTVKQLHQRLLLSSVVSSRSLEKITNTADAVTDCCVPEHIAIVIQTCIRGYMAHRELHKYKKIVKLQAAARGYLVRRQAAGTFRCIQAIVKLQALARAHRSLKSADLMIKKKLDVDVKSALVEKSDLKLQKTPSVTRKLISNAFVRQLMKSTAMSKPIYIRLDPLRPDSAWNWLERWMAATLVDQQKLSFNEDVGNDAKSEFPSHVQEVLAVKKDKFAISTRVCDNSDNLSQIQLTSDSGSHLELDNNSNIANFVEDAFENSSQNQLHGSPEIEGDEVENALIKSRNATFAAVPAKFEELRSTSCSIDPTDAVSESNADHSQVDSTSKETRGEKPVFFMDFTLDEKLDYPNSIQGAPSVSGTEVSLDRSEIGLTECVPDFKMDVEIIVNAAPNFEQMITETNSQSSFINAVEPKSMAESFESLSSLTSSAKTGLMGKQPVEQTSSTLQIQGEYADGSSRSHTTVTESHGEPSSPLDIDLLAICARKKQPQVAANNLLTNSRNNAKARSSGEYLRKDSNSSHWQKSSGKVKTDQVDDKNRNNSDSLPRYMKPTESAKAKLNTDISQKSSPDLPNKDNYLKKRQSLPTEDGKQGSSPRIRRAASQALGRLKENGVPSPSSSERRWQI</sequence>
<feature type="compositionally biased region" description="Polar residues" evidence="4">
    <location>
        <begin position="539"/>
        <end position="548"/>
    </location>
</feature>
<feature type="compositionally biased region" description="Basic and acidic residues" evidence="4">
    <location>
        <begin position="611"/>
        <end position="622"/>
    </location>
</feature>
<evidence type="ECO:0000313" key="6">
    <source>
        <dbReference type="EMBL" id="PKA57987.1"/>
    </source>
</evidence>
<evidence type="ECO:0000256" key="3">
    <source>
        <dbReference type="ARBA" id="ARBA00024378"/>
    </source>
</evidence>
<dbReference type="Gene3D" id="1.20.5.190">
    <property type="match status" value="1"/>
</dbReference>
<evidence type="ECO:0000256" key="2">
    <source>
        <dbReference type="ARBA" id="ARBA00024341"/>
    </source>
</evidence>
<keyword evidence="1" id="KW-0112">Calmodulin-binding</keyword>
<dbReference type="EMBL" id="KZ451959">
    <property type="protein sequence ID" value="PKA57987.1"/>
    <property type="molecule type" value="Genomic_DNA"/>
</dbReference>
<evidence type="ECO:0000256" key="4">
    <source>
        <dbReference type="SAM" id="MobiDB-lite"/>
    </source>
</evidence>